<keyword evidence="2" id="KW-1185">Reference proteome</keyword>
<reference evidence="1" key="1">
    <citation type="submission" date="2021-02" db="EMBL/GenBank/DDBJ databases">
        <authorList>
            <consortium name="DOE Joint Genome Institute"/>
            <person name="Ahrendt S."/>
            <person name="Looney B.P."/>
            <person name="Miyauchi S."/>
            <person name="Morin E."/>
            <person name="Drula E."/>
            <person name="Courty P.E."/>
            <person name="Chicoki N."/>
            <person name="Fauchery L."/>
            <person name="Kohler A."/>
            <person name="Kuo A."/>
            <person name="Labutti K."/>
            <person name="Pangilinan J."/>
            <person name="Lipzen A."/>
            <person name="Riley R."/>
            <person name="Andreopoulos W."/>
            <person name="He G."/>
            <person name="Johnson J."/>
            <person name="Barry K.W."/>
            <person name="Grigoriev I.V."/>
            <person name="Nagy L."/>
            <person name="Hibbett D."/>
            <person name="Henrissat B."/>
            <person name="Matheny P.B."/>
            <person name="Labbe J."/>
            <person name="Martin F."/>
        </authorList>
    </citation>
    <scope>NUCLEOTIDE SEQUENCE</scope>
    <source>
        <strain evidence="1">FP105234-sp</strain>
    </source>
</reference>
<proteinExistence type="predicted"/>
<evidence type="ECO:0000313" key="1">
    <source>
        <dbReference type="EMBL" id="KAI0049923.1"/>
    </source>
</evidence>
<evidence type="ECO:0000313" key="2">
    <source>
        <dbReference type="Proteomes" id="UP000814033"/>
    </source>
</evidence>
<accession>A0ACB8S1B3</accession>
<protein>
    <submittedName>
        <fullName evidence="1">Cytochrome P450</fullName>
    </submittedName>
</protein>
<dbReference type="Proteomes" id="UP000814033">
    <property type="component" value="Unassembled WGS sequence"/>
</dbReference>
<name>A0ACB8S1B3_9AGAM</name>
<dbReference type="EMBL" id="MU275867">
    <property type="protein sequence ID" value="KAI0049923.1"/>
    <property type="molecule type" value="Genomic_DNA"/>
</dbReference>
<comment type="caution">
    <text evidence="1">The sequence shown here is derived from an EMBL/GenBank/DDBJ whole genome shotgun (WGS) entry which is preliminary data.</text>
</comment>
<sequence>MTSAVTASSPLYVSASDIGLWYYARSHSLLFLLSVAVAALFLRYIKSPWRYTPPGPRGFPLLGNLLALRDQRWLFSPDCREKYGDIIFLNVLGQPTVILNSQEVAADLLDRRANIYSDRPHLILGNDICCGGHSFVLSSYGDRWRRMRRAAHEALSSTAIKDFYDVQRKEAILLASHVLADASGRDSHFRRATASSFLSIIYDLPTIQSEHDVNLMKVEHHIDRHVKASAPGAHLVEIFTWMRFLPSWMAKWKREAEKWYERDSAMFEGLVDQVQANLEKGMDRPSLAASLLRDEGRVGLSVRERAWLTGGLYVAGSETTPSTLQWWTLAMIAYPDTQRRAQAELDAVVGRDRLPTFADLPYLPYLRALVKEVLRWRPTVPLGIPHRLSEDDWYKGMFIPAGTICFGNIYQCNRDPDVYGADAAHFEPARHLDAEGAVAVGPAETKEEGHVMFGFGRRICIGRHVANNALAIDIAIVLWAASLEAATDANGQVIPLDVDNYNEVGIVSRPVPFGCTISPRFPEAPILLAAEREQYDI</sequence>
<gene>
    <name evidence="1" type="ORF">FA95DRAFT_1488193</name>
</gene>
<reference evidence="1" key="2">
    <citation type="journal article" date="2022" name="New Phytol.">
        <title>Evolutionary transition to the ectomycorrhizal habit in the genomes of a hyperdiverse lineage of mushroom-forming fungi.</title>
        <authorList>
            <person name="Looney B."/>
            <person name="Miyauchi S."/>
            <person name="Morin E."/>
            <person name="Drula E."/>
            <person name="Courty P.E."/>
            <person name="Kohler A."/>
            <person name="Kuo A."/>
            <person name="LaButti K."/>
            <person name="Pangilinan J."/>
            <person name="Lipzen A."/>
            <person name="Riley R."/>
            <person name="Andreopoulos W."/>
            <person name="He G."/>
            <person name="Johnson J."/>
            <person name="Nolan M."/>
            <person name="Tritt A."/>
            <person name="Barry K.W."/>
            <person name="Grigoriev I.V."/>
            <person name="Nagy L.G."/>
            <person name="Hibbett D."/>
            <person name="Henrissat B."/>
            <person name="Matheny P.B."/>
            <person name="Labbe J."/>
            <person name="Martin F.M."/>
        </authorList>
    </citation>
    <scope>NUCLEOTIDE SEQUENCE</scope>
    <source>
        <strain evidence="1">FP105234-sp</strain>
    </source>
</reference>
<organism evidence="1 2">
    <name type="scientific">Auriscalpium vulgare</name>
    <dbReference type="NCBI Taxonomy" id="40419"/>
    <lineage>
        <taxon>Eukaryota</taxon>
        <taxon>Fungi</taxon>
        <taxon>Dikarya</taxon>
        <taxon>Basidiomycota</taxon>
        <taxon>Agaricomycotina</taxon>
        <taxon>Agaricomycetes</taxon>
        <taxon>Russulales</taxon>
        <taxon>Auriscalpiaceae</taxon>
        <taxon>Auriscalpium</taxon>
    </lineage>
</organism>